<proteinExistence type="predicted"/>
<dbReference type="AlphaFoldDB" id="A0A2I1RCB0"/>
<dbReference type="RefSeq" id="WP_101819022.1">
    <property type="nucleotide sequence ID" value="NZ_PKJC01000002.1"/>
</dbReference>
<protein>
    <submittedName>
        <fullName evidence="3">Murein transglycosylase</fullName>
    </submittedName>
</protein>
<dbReference type="STRING" id="2055.BCM27_09705"/>
<feature type="region of interest" description="Disordered" evidence="1">
    <location>
        <begin position="277"/>
        <end position="374"/>
    </location>
</feature>
<accession>A0A2I1RCB0</accession>
<dbReference type="SUPFAM" id="SSF53955">
    <property type="entry name" value="Lysozyme-like"/>
    <property type="match status" value="1"/>
</dbReference>
<feature type="region of interest" description="Disordered" evidence="1">
    <location>
        <begin position="1"/>
        <end position="20"/>
    </location>
</feature>
<dbReference type="GO" id="GO:0009253">
    <property type="term" value="P:peptidoglycan catabolic process"/>
    <property type="evidence" value="ECO:0007669"/>
    <property type="project" value="TreeGrafter"/>
</dbReference>
<name>A0A2I1RCB0_9ACTN</name>
<dbReference type="GO" id="GO:0008933">
    <property type="term" value="F:peptidoglycan lytic transglycosylase activity"/>
    <property type="evidence" value="ECO:0007669"/>
    <property type="project" value="TreeGrafter"/>
</dbReference>
<evidence type="ECO:0000259" key="2">
    <source>
        <dbReference type="Pfam" id="PF13406"/>
    </source>
</evidence>
<dbReference type="CDD" id="cd13399">
    <property type="entry name" value="Slt35-like"/>
    <property type="match status" value="1"/>
</dbReference>
<feature type="domain" description="Transglycosylase SLT" evidence="2">
    <location>
        <begin position="193"/>
        <end position="233"/>
    </location>
</feature>
<dbReference type="PANTHER" id="PTHR30163:SF8">
    <property type="entry name" value="LYTIC MUREIN TRANSGLYCOSYLASE"/>
    <property type="match status" value="1"/>
</dbReference>
<sequence>MRPLDIVRRRRGPRRPSSFPRRAATLAVGGGLVGALVLGTATSSASGGTVAAPVSEPAAPVVLAEVVAGSPVALLGFAPPPEKPATALPAPQFRLAADLPSGPLGIPGVVLQAYKLAANRVAAESPQCKLPWFLLAGIGRIESNHASNGSVDQYGTTINPIAGPVLDGSLAGNAVIKDTDGGRIDGDAGHDRAMGPMQFIPSTWAAWGSDANGDGKPDPNNIFDATYSAGRYLCAGVTDIMNERTRVSAVLRYNRSMEYVANVLGWAGAYATGVMPTNPIPEMKRKPSSSSSKSSKPSTPSTPGSESSSSSSSRRPSPPPQPCIIVCLPSIPPLFPGQPAPPPTKKDAPATKQAPAGNAGPNRPGAAGAPVPVR</sequence>
<dbReference type="PANTHER" id="PTHR30163">
    <property type="entry name" value="MEMBRANE-BOUND LYTIC MUREIN TRANSGLYCOSYLASE B"/>
    <property type="match status" value="1"/>
</dbReference>
<dbReference type="EMBL" id="PKJC01000002">
    <property type="protein sequence ID" value="PKZ66759.1"/>
    <property type="molecule type" value="Genomic_DNA"/>
</dbReference>
<dbReference type="Proteomes" id="UP000234662">
    <property type="component" value="Unassembled WGS sequence"/>
</dbReference>
<evidence type="ECO:0000313" key="4">
    <source>
        <dbReference type="Proteomes" id="UP000234662"/>
    </source>
</evidence>
<dbReference type="Gene3D" id="1.10.530.10">
    <property type="match status" value="1"/>
</dbReference>
<evidence type="ECO:0000313" key="3">
    <source>
        <dbReference type="EMBL" id="PKZ66759.1"/>
    </source>
</evidence>
<comment type="caution">
    <text evidence="3">The sequence shown here is derived from an EMBL/GenBank/DDBJ whole genome shotgun (WGS) entry which is preliminary data.</text>
</comment>
<evidence type="ECO:0000256" key="1">
    <source>
        <dbReference type="SAM" id="MobiDB-lite"/>
    </source>
</evidence>
<dbReference type="InterPro" id="IPR031304">
    <property type="entry name" value="SLT_2"/>
</dbReference>
<reference evidence="3 4" key="1">
    <citation type="submission" date="2017-12" db="EMBL/GenBank/DDBJ databases">
        <title>Phylogenetic diversity of female urinary microbiome.</title>
        <authorList>
            <person name="Thomas-White K."/>
            <person name="Wolfe A.J."/>
        </authorList>
    </citation>
    <scope>NUCLEOTIDE SEQUENCE [LARGE SCALE GENOMIC DNA]</scope>
    <source>
        <strain evidence="3 4">UMB0777</strain>
    </source>
</reference>
<gene>
    <name evidence="3" type="ORF">CYJ73_03120</name>
</gene>
<dbReference type="Pfam" id="PF13406">
    <property type="entry name" value="SLT_2"/>
    <property type="match status" value="1"/>
</dbReference>
<feature type="compositionally biased region" description="Low complexity" evidence="1">
    <location>
        <begin position="288"/>
        <end position="315"/>
    </location>
</feature>
<dbReference type="InterPro" id="IPR043426">
    <property type="entry name" value="MltB-like"/>
</dbReference>
<dbReference type="InterPro" id="IPR023346">
    <property type="entry name" value="Lysozyme-like_dom_sf"/>
</dbReference>
<feature type="compositionally biased region" description="Low complexity" evidence="1">
    <location>
        <begin position="350"/>
        <end position="374"/>
    </location>
</feature>
<organism evidence="3 4">
    <name type="scientific">Gordonia terrae</name>
    <dbReference type="NCBI Taxonomy" id="2055"/>
    <lineage>
        <taxon>Bacteria</taxon>
        <taxon>Bacillati</taxon>
        <taxon>Actinomycetota</taxon>
        <taxon>Actinomycetes</taxon>
        <taxon>Mycobacteriales</taxon>
        <taxon>Gordoniaceae</taxon>
        <taxon>Gordonia</taxon>
    </lineage>
</organism>
<feature type="compositionally biased region" description="Pro residues" evidence="1">
    <location>
        <begin position="330"/>
        <end position="343"/>
    </location>
</feature>